<evidence type="ECO:0000259" key="7">
    <source>
        <dbReference type="PROSITE" id="PS50885"/>
    </source>
</evidence>
<dbReference type="InterPro" id="IPR052155">
    <property type="entry name" value="Biofilm_reg_signaling"/>
</dbReference>
<dbReference type="CDD" id="cd01949">
    <property type="entry name" value="GGDEF"/>
    <property type="match status" value="1"/>
</dbReference>
<keyword evidence="2" id="KW-0175">Coiled coil</keyword>
<dbReference type="Pfam" id="PF08447">
    <property type="entry name" value="PAS_3"/>
    <property type="match status" value="1"/>
</dbReference>
<dbReference type="Proteomes" id="UP000267535">
    <property type="component" value="Unassembled WGS sequence"/>
</dbReference>
<reference evidence="9 10" key="1">
    <citation type="submission" date="2018-11" db="EMBL/GenBank/DDBJ databases">
        <title>The draft genome sequence of Amphritea balenae JAMM 1525T.</title>
        <authorList>
            <person name="Fang Z."/>
            <person name="Zhang Y."/>
            <person name="Han X."/>
        </authorList>
    </citation>
    <scope>NUCLEOTIDE SEQUENCE [LARGE SCALE GENOMIC DNA]</scope>
    <source>
        <strain evidence="9 10">JAMM 1525</strain>
    </source>
</reference>
<dbReference type="NCBIfam" id="TIGR00229">
    <property type="entry name" value="sensory_box"/>
    <property type="match status" value="2"/>
</dbReference>
<evidence type="ECO:0000256" key="1">
    <source>
        <dbReference type="ARBA" id="ARBA00001946"/>
    </source>
</evidence>
<sequence length="1061" mass="120870">MSFIRFSPTSLRNRVLILTLSGFLLIAVTLTVLIISYLRNESAKLLVNQQQSMINMVVEQMDSALNKRVKYLEQFALTLKNKQGLISNASIQTALNNESYLHSMFNGGLVVLNRQGISIVDYPIVPNRTGISFANRPHMKAVNKTRQTVITRPLIGKGLNTPLFAINTPILSRSGDLLGYIFGVNVLAKDNLLKEISQQAFRDEGQMLIIDPNLEIFVTESKQSAALQKYNKAKVCQCIKEVLAGKPSGISRDREGDQIIYTSDRIEQMGWIVIRTYPLKLAMQTANDLILTITFITILCILLMAGLIAYLLKQQLTPLRDASETIMAMAQGKQSDRLLKVSQQDEVGQLIQAFNQLHTSRQRYEQALEESEQRYRLTMEATGTGIWSWNLGTDRISWNSQCYQMLGYEDKEFELNREGFRKLLHPDDQVDFFISFMPQMLNNTSSEIEFRLLTKQGNWLWVQSRGKPITFNRENRPLSIAGTHVNIDKQKQTEQLRLAAAAFETNDAIMIVDSESKIVKVNSAFSQITGYSQDDAIGNTPSLLRSEVHNEIFYNELWDSLNQTGQWQGEIWNRRKNGEVYVAWLNINTLLNDDHSVYQRVAVFSDITEKKRSEELIWKQANFDPLTGLPNRRMFMDRLTQEIRLAARSETSLALLFLDLDRFKEVNDTLGHNIGDKLLIEVAKRFSELVRSSDTIARLGGDEFTLILPQIESNSQIELVAEKILNVLKQPFEINHQQLFISASIGATLYPQDADNADQLIQNADQAMYDAKDSGRNTMHYFTRQMQEQAVTRVNLVKQLREAISNKEFELRYQPIVDLQSMAVCRAEALIRWNHPQRGLVYPDQFIPEAEESGLVLEIGEWVFTEALQQVKAWRNTLSPDFQISVNTSPAHFDTSSAHSYTPERWIHLINSAGICGSAINIEITEHLLMETRAETKQQLLKLRDANIQVALDDFGTGYSSLAYLNQLDIDYLKIDRSFVQNLQPDSNDLVLCNAIIVMAHTLGLKVIAEGIETEQQHQLLRNAACDYGQGFFYAKALTADGFDQWHQDFQTRDKLCESEH</sequence>
<dbReference type="OrthoDB" id="9787514at2"/>
<protein>
    <submittedName>
        <fullName evidence="9">EAL domain-containing protein</fullName>
    </submittedName>
</protein>
<dbReference type="Pfam" id="PF13426">
    <property type="entry name" value="PAS_9"/>
    <property type="match status" value="1"/>
</dbReference>
<keyword evidence="3" id="KW-0812">Transmembrane</keyword>
<evidence type="ECO:0000259" key="4">
    <source>
        <dbReference type="PROSITE" id="PS50112"/>
    </source>
</evidence>
<dbReference type="NCBIfam" id="TIGR00254">
    <property type="entry name" value="GGDEF"/>
    <property type="match status" value="1"/>
</dbReference>
<dbReference type="PROSITE" id="PS50885">
    <property type="entry name" value="HAMP"/>
    <property type="match status" value="1"/>
</dbReference>
<keyword evidence="10" id="KW-1185">Reference proteome</keyword>
<evidence type="ECO:0000313" key="9">
    <source>
        <dbReference type="EMBL" id="RRD00451.1"/>
    </source>
</evidence>
<dbReference type="InterPro" id="IPR029787">
    <property type="entry name" value="Nucleotide_cyclase"/>
</dbReference>
<proteinExistence type="predicted"/>
<dbReference type="InterPro" id="IPR013655">
    <property type="entry name" value="PAS_fold_3"/>
</dbReference>
<feature type="domain" description="PAC" evidence="5">
    <location>
        <begin position="567"/>
        <end position="619"/>
    </location>
</feature>
<dbReference type="AlphaFoldDB" id="A0A3P1STI2"/>
<dbReference type="InterPro" id="IPR003660">
    <property type="entry name" value="HAMP_dom"/>
</dbReference>
<feature type="domain" description="EAL" evidence="6">
    <location>
        <begin position="793"/>
        <end position="1051"/>
    </location>
</feature>
<feature type="transmembrane region" description="Helical" evidence="3">
    <location>
        <begin position="15"/>
        <end position="38"/>
    </location>
</feature>
<dbReference type="SMART" id="SM00091">
    <property type="entry name" value="PAS"/>
    <property type="match status" value="2"/>
</dbReference>
<dbReference type="GO" id="GO:0016020">
    <property type="term" value="C:membrane"/>
    <property type="evidence" value="ECO:0007669"/>
    <property type="project" value="InterPro"/>
</dbReference>
<feature type="domain" description="PAS" evidence="4">
    <location>
        <begin position="371"/>
        <end position="429"/>
    </location>
</feature>
<dbReference type="Pfam" id="PF00563">
    <property type="entry name" value="EAL"/>
    <property type="match status" value="1"/>
</dbReference>
<dbReference type="PANTHER" id="PTHR44757:SF2">
    <property type="entry name" value="BIOFILM ARCHITECTURE MAINTENANCE PROTEIN MBAA"/>
    <property type="match status" value="1"/>
</dbReference>
<dbReference type="InterPro" id="IPR001633">
    <property type="entry name" value="EAL_dom"/>
</dbReference>
<dbReference type="Gene3D" id="6.10.340.10">
    <property type="match status" value="1"/>
</dbReference>
<feature type="coiled-coil region" evidence="2">
    <location>
        <begin position="354"/>
        <end position="381"/>
    </location>
</feature>
<dbReference type="PROSITE" id="PS50113">
    <property type="entry name" value="PAC"/>
    <property type="match status" value="2"/>
</dbReference>
<feature type="transmembrane region" description="Helical" evidence="3">
    <location>
        <begin position="289"/>
        <end position="312"/>
    </location>
</feature>
<dbReference type="InterPro" id="IPR035919">
    <property type="entry name" value="EAL_sf"/>
</dbReference>
<dbReference type="PROSITE" id="PS50112">
    <property type="entry name" value="PAS"/>
    <property type="match status" value="2"/>
</dbReference>
<dbReference type="Pfam" id="PF00990">
    <property type="entry name" value="GGDEF"/>
    <property type="match status" value="1"/>
</dbReference>
<dbReference type="InterPro" id="IPR001610">
    <property type="entry name" value="PAC"/>
</dbReference>
<dbReference type="InterPro" id="IPR035965">
    <property type="entry name" value="PAS-like_dom_sf"/>
</dbReference>
<feature type="domain" description="GGDEF" evidence="8">
    <location>
        <begin position="651"/>
        <end position="784"/>
    </location>
</feature>
<dbReference type="SUPFAM" id="SSF55073">
    <property type="entry name" value="Nucleotide cyclase"/>
    <property type="match status" value="1"/>
</dbReference>
<dbReference type="SMART" id="SM00086">
    <property type="entry name" value="PAC"/>
    <property type="match status" value="2"/>
</dbReference>
<evidence type="ECO:0000256" key="3">
    <source>
        <dbReference type="SAM" id="Phobius"/>
    </source>
</evidence>
<dbReference type="InterPro" id="IPR000160">
    <property type="entry name" value="GGDEF_dom"/>
</dbReference>
<evidence type="ECO:0000256" key="2">
    <source>
        <dbReference type="SAM" id="Coils"/>
    </source>
</evidence>
<dbReference type="InterPro" id="IPR000014">
    <property type="entry name" value="PAS"/>
</dbReference>
<dbReference type="PANTHER" id="PTHR44757">
    <property type="entry name" value="DIGUANYLATE CYCLASE DGCP"/>
    <property type="match status" value="1"/>
</dbReference>
<evidence type="ECO:0000313" key="10">
    <source>
        <dbReference type="Proteomes" id="UP000267535"/>
    </source>
</evidence>
<dbReference type="InterPro" id="IPR043128">
    <property type="entry name" value="Rev_trsase/Diguanyl_cyclase"/>
</dbReference>
<dbReference type="SMART" id="SM00052">
    <property type="entry name" value="EAL"/>
    <property type="match status" value="1"/>
</dbReference>
<dbReference type="Gene3D" id="3.30.70.270">
    <property type="match status" value="1"/>
</dbReference>
<dbReference type="GO" id="GO:0007165">
    <property type="term" value="P:signal transduction"/>
    <property type="evidence" value="ECO:0007669"/>
    <property type="project" value="InterPro"/>
</dbReference>
<dbReference type="SMART" id="SM00304">
    <property type="entry name" value="HAMP"/>
    <property type="match status" value="1"/>
</dbReference>
<dbReference type="InterPro" id="IPR000700">
    <property type="entry name" value="PAS-assoc_C"/>
</dbReference>
<dbReference type="Gene3D" id="3.30.450.20">
    <property type="entry name" value="PAS domain"/>
    <property type="match status" value="3"/>
</dbReference>
<dbReference type="CDD" id="cd06225">
    <property type="entry name" value="HAMP"/>
    <property type="match status" value="1"/>
</dbReference>
<dbReference type="PROSITE" id="PS50887">
    <property type="entry name" value="GGDEF"/>
    <property type="match status" value="1"/>
</dbReference>
<evidence type="ECO:0000259" key="5">
    <source>
        <dbReference type="PROSITE" id="PS50113"/>
    </source>
</evidence>
<dbReference type="SUPFAM" id="SSF55785">
    <property type="entry name" value="PYP-like sensor domain (PAS domain)"/>
    <property type="match status" value="2"/>
</dbReference>
<organism evidence="9 10">
    <name type="scientific">Amphritea balenae</name>
    <dbReference type="NCBI Taxonomy" id="452629"/>
    <lineage>
        <taxon>Bacteria</taxon>
        <taxon>Pseudomonadati</taxon>
        <taxon>Pseudomonadota</taxon>
        <taxon>Gammaproteobacteria</taxon>
        <taxon>Oceanospirillales</taxon>
        <taxon>Oceanospirillaceae</taxon>
        <taxon>Amphritea</taxon>
    </lineage>
</organism>
<dbReference type="FunFam" id="3.30.70.270:FF:000001">
    <property type="entry name" value="Diguanylate cyclase domain protein"/>
    <property type="match status" value="1"/>
</dbReference>
<feature type="domain" description="PAS" evidence="4">
    <location>
        <begin position="492"/>
        <end position="551"/>
    </location>
</feature>
<name>A0A3P1STI2_9GAMM</name>
<gene>
    <name evidence="9" type="ORF">EHS89_04995</name>
</gene>
<dbReference type="SUPFAM" id="SSF141868">
    <property type="entry name" value="EAL domain-like"/>
    <property type="match status" value="1"/>
</dbReference>
<dbReference type="CDD" id="cd01948">
    <property type="entry name" value="EAL"/>
    <property type="match status" value="1"/>
</dbReference>
<dbReference type="SMART" id="SM00267">
    <property type="entry name" value="GGDEF"/>
    <property type="match status" value="1"/>
</dbReference>
<dbReference type="Pfam" id="PF00672">
    <property type="entry name" value="HAMP"/>
    <property type="match status" value="1"/>
</dbReference>
<comment type="caution">
    <text evidence="9">The sequence shown here is derived from an EMBL/GenBank/DDBJ whole genome shotgun (WGS) entry which is preliminary data.</text>
</comment>
<dbReference type="Gene3D" id="3.20.20.450">
    <property type="entry name" value="EAL domain"/>
    <property type="match status" value="1"/>
</dbReference>
<feature type="domain" description="HAMP" evidence="7">
    <location>
        <begin position="313"/>
        <end position="366"/>
    </location>
</feature>
<keyword evidence="3" id="KW-1133">Transmembrane helix</keyword>
<dbReference type="SUPFAM" id="SSF158472">
    <property type="entry name" value="HAMP domain-like"/>
    <property type="match status" value="1"/>
</dbReference>
<dbReference type="GO" id="GO:0003824">
    <property type="term" value="F:catalytic activity"/>
    <property type="evidence" value="ECO:0007669"/>
    <property type="project" value="UniProtKB-ARBA"/>
</dbReference>
<dbReference type="PROSITE" id="PS50883">
    <property type="entry name" value="EAL"/>
    <property type="match status" value="1"/>
</dbReference>
<feature type="domain" description="PAC" evidence="5">
    <location>
        <begin position="446"/>
        <end position="499"/>
    </location>
</feature>
<keyword evidence="3" id="KW-0472">Membrane</keyword>
<dbReference type="RefSeq" id="WP_124925032.1">
    <property type="nucleotide sequence ID" value="NZ_BMOH01000003.1"/>
</dbReference>
<evidence type="ECO:0000259" key="6">
    <source>
        <dbReference type="PROSITE" id="PS50883"/>
    </source>
</evidence>
<accession>A0A3P1STI2</accession>
<dbReference type="EMBL" id="RQXV01000002">
    <property type="protein sequence ID" value="RRD00451.1"/>
    <property type="molecule type" value="Genomic_DNA"/>
</dbReference>
<comment type="cofactor">
    <cofactor evidence="1">
        <name>Mg(2+)</name>
        <dbReference type="ChEBI" id="CHEBI:18420"/>
    </cofactor>
</comment>
<dbReference type="CDD" id="cd00130">
    <property type="entry name" value="PAS"/>
    <property type="match status" value="2"/>
</dbReference>
<evidence type="ECO:0000259" key="8">
    <source>
        <dbReference type="PROSITE" id="PS50887"/>
    </source>
</evidence>